<comment type="similarity">
    <text evidence="1">Belongs to the peptidase C1 family.</text>
</comment>
<proteinExistence type="inferred from homology"/>
<dbReference type="CDD" id="cd02248">
    <property type="entry name" value="Peptidase_C1A"/>
    <property type="match status" value="1"/>
</dbReference>
<evidence type="ECO:0000256" key="6">
    <source>
        <dbReference type="ARBA" id="ARBA00023157"/>
    </source>
</evidence>
<keyword evidence="6" id="KW-1015">Disulfide bond</keyword>
<dbReference type="SMART" id="SM00645">
    <property type="entry name" value="Pept_C1"/>
    <property type="match status" value="1"/>
</dbReference>
<feature type="chain" id="PRO_5035425647" evidence="7">
    <location>
        <begin position="18"/>
        <end position="327"/>
    </location>
</feature>
<feature type="non-terminal residue" evidence="10">
    <location>
        <position position="327"/>
    </location>
</feature>
<keyword evidence="2" id="KW-0645">Protease</keyword>
<dbReference type="EMBL" id="OV170225">
    <property type="protein sequence ID" value="CAH0726215.1"/>
    <property type="molecule type" value="Genomic_DNA"/>
</dbReference>
<dbReference type="Pfam" id="PF00112">
    <property type="entry name" value="Peptidase_C1"/>
    <property type="match status" value="1"/>
</dbReference>
<dbReference type="GO" id="GO:0008234">
    <property type="term" value="F:cysteine-type peptidase activity"/>
    <property type="evidence" value="ECO:0007669"/>
    <property type="project" value="UniProtKB-KW"/>
</dbReference>
<evidence type="ECO:0000259" key="9">
    <source>
        <dbReference type="SMART" id="SM00848"/>
    </source>
</evidence>
<dbReference type="FunFam" id="3.90.70.10:FF:000103">
    <property type="entry name" value="Hypothetical LOC496748"/>
    <property type="match status" value="1"/>
</dbReference>
<dbReference type="PROSITE" id="PS00139">
    <property type="entry name" value="THIOL_PROTEASE_CYS"/>
    <property type="match status" value="1"/>
</dbReference>
<feature type="domain" description="Peptidase C1A papain C-terminal" evidence="8">
    <location>
        <begin position="116"/>
        <end position="325"/>
    </location>
</feature>
<dbReference type="Proteomes" id="UP000838878">
    <property type="component" value="Chromosome 5"/>
</dbReference>
<dbReference type="InterPro" id="IPR039417">
    <property type="entry name" value="Peptidase_C1A_papain-like"/>
</dbReference>
<protein>
    <submittedName>
        <fullName evidence="10">Uncharacterized protein</fullName>
    </submittedName>
</protein>
<reference evidence="10" key="1">
    <citation type="submission" date="2021-12" db="EMBL/GenBank/DDBJ databases">
        <authorList>
            <person name="Martin H S."/>
        </authorList>
    </citation>
    <scope>NUCLEOTIDE SEQUENCE</scope>
</reference>
<gene>
    <name evidence="10" type="ORF">BINO364_LOCUS11700</name>
</gene>
<keyword evidence="3" id="KW-0378">Hydrolase</keyword>
<sequence>MNSLVLYFFAAITIACAKTISYLSDDSLSTLFEEFIKKYDKQYSDSTEKLIRYGVFLKNLDIIDHLNSHSTGETFGITKFADLSNAEIQQFHKGYKPSKDTPTLCKEVTEVGDFKTDDKFDWRDKNVVSEVKDQGQCGSCWAFSAIGNLESVNAIKTGSIQELSEQQLVDCDTGSDDFGCMGGIPNEALVYLKSKGSISEADYPYTQNDGTCQYNASKVAVQPTDCEALKVDEDGLAKKLQQIAPLSIAIDATVLHNYQNGIIQGANCNGQDLDHAVLLVGFGEENGVKYWSVKNSWGANWGENGYFRLQRGVNCLLLTEAVVTAVM</sequence>
<dbReference type="InterPro" id="IPR025660">
    <property type="entry name" value="Pept_his_AS"/>
</dbReference>
<evidence type="ECO:0000259" key="8">
    <source>
        <dbReference type="SMART" id="SM00645"/>
    </source>
</evidence>
<keyword evidence="4" id="KW-0788">Thiol protease</keyword>
<name>A0A8J9VH04_9NEOP</name>
<accession>A0A8J9VH04</accession>
<organism evidence="10 11">
    <name type="scientific">Brenthis ino</name>
    <name type="common">lesser marbled fritillary</name>
    <dbReference type="NCBI Taxonomy" id="405034"/>
    <lineage>
        <taxon>Eukaryota</taxon>
        <taxon>Metazoa</taxon>
        <taxon>Ecdysozoa</taxon>
        <taxon>Arthropoda</taxon>
        <taxon>Hexapoda</taxon>
        <taxon>Insecta</taxon>
        <taxon>Pterygota</taxon>
        <taxon>Neoptera</taxon>
        <taxon>Endopterygota</taxon>
        <taxon>Lepidoptera</taxon>
        <taxon>Glossata</taxon>
        <taxon>Ditrysia</taxon>
        <taxon>Papilionoidea</taxon>
        <taxon>Nymphalidae</taxon>
        <taxon>Heliconiinae</taxon>
        <taxon>Argynnini</taxon>
        <taxon>Brenthis</taxon>
    </lineage>
</organism>
<dbReference type="InterPro" id="IPR013201">
    <property type="entry name" value="Prot_inhib_I29"/>
</dbReference>
<dbReference type="PROSITE" id="PS00639">
    <property type="entry name" value="THIOL_PROTEASE_HIS"/>
    <property type="match status" value="1"/>
</dbReference>
<dbReference type="SMART" id="SM00848">
    <property type="entry name" value="Inhibitor_I29"/>
    <property type="match status" value="1"/>
</dbReference>
<dbReference type="InterPro" id="IPR038765">
    <property type="entry name" value="Papain-like_cys_pep_sf"/>
</dbReference>
<dbReference type="Gene3D" id="3.90.70.10">
    <property type="entry name" value="Cysteine proteinases"/>
    <property type="match status" value="1"/>
</dbReference>
<keyword evidence="7" id="KW-0732">Signal</keyword>
<evidence type="ECO:0000313" key="10">
    <source>
        <dbReference type="EMBL" id="CAH0726215.1"/>
    </source>
</evidence>
<dbReference type="InterPro" id="IPR000668">
    <property type="entry name" value="Peptidase_C1A_C"/>
</dbReference>
<dbReference type="Pfam" id="PF08246">
    <property type="entry name" value="Inhibitor_I29"/>
    <property type="match status" value="1"/>
</dbReference>
<keyword evidence="11" id="KW-1185">Reference proteome</keyword>
<dbReference type="PANTHER" id="PTHR12411">
    <property type="entry name" value="CYSTEINE PROTEASE FAMILY C1-RELATED"/>
    <property type="match status" value="1"/>
</dbReference>
<dbReference type="PRINTS" id="PR00705">
    <property type="entry name" value="PAPAIN"/>
</dbReference>
<feature type="signal peptide" evidence="7">
    <location>
        <begin position="1"/>
        <end position="17"/>
    </location>
</feature>
<evidence type="ECO:0000313" key="11">
    <source>
        <dbReference type="Proteomes" id="UP000838878"/>
    </source>
</evidence>
<evidence type="ECO:0000256" key="4">
    <source>
        <dbReference type="ARBA" id="ARBA00022807"/>
    </source>
</evidence>
<evidence type="ECO:0000256" key="3">
    <source>
        <dbReference type="ARBA" id="ARBA00022801"/>
    </source>
</evidence>
<dbReference type="SUPFAM" id="SSF54001">
    <property type="entry name" value="Cysteine proteinases"/>
    <property type="match status" value="1"/>
</dbReference>
<evidence type="ECO:0000256" key="1">
    <source>
        <dbReference type="ARBA" id="ARBA00008455"/>
    </source>
</evidence>
<feature type="domain" description="Cathepsin propeptide inhibitor" evidence="9">
    <location>
        <begin position="32"/>
        <end position="88"/>
    </location>
</feature>
<dbReference type="InterPro" id="IPR000169">
    <property type="entry name" value="Pept_cys_AS"/>
</dbReference>
<dbReference type="OrthoDB" id="10253408at2759"/>
<keyword evidence="5" id="KW-0865">Zymogen</keyword>
<dbReference type="GO" id="GO:0006508">
    <property type="term" value="P:proteolysis"/>
    <property type="evidence" value="ECO:0007669"/>
    <property type="project" value="UniProtKB-KW"/>
</dbReference>
<evidence type="ECO:0000256" key="2">
    <source>
        <dbReference type="ARBA" id="ARBA00022670"/>
    </source>
</evidence>
<evidence type="ECO:0000256" key="7">
    <source>
        <dbReference type="SAM" id="SignalP"/>
    </source>
</evidence>
<dbReference type="AlphaFoldDB" id="A0A8J9VH04"/>
<evidence type="ECO:0000256" key="5">
    <source>
        <dbReference type="ARBA" id="ARBA00023145"/>
    </source>
</evidence>
<dbReference type="InterPro" id="IPR013128">
    <property type="entry name" value="Peptidase_C1A"/>
</dbReference>